<evidence type="ECO:0000256" key="2">
    <source>
        <dbReference type="ARBA" id="ARBA00023015"/>
    </source>
</evidence>
<dbReference type="SUPFAM" id="SSF88946">
    <property type="entry name" value="Sigma2 domain of RNA polymerase sigma factors"/>
    <property type="match status" value="1"/>
</dbReference>
<protein>
    <submittedName>
        <fullName evidence="7">RNA polymerase sigma factor</fullName>
    </submittedName>
</protein>
<keyword evidence="8" id="KW-1185">Reference proteome</keyword>
<dbReference type="Pfam" id="PF04542">
    <property type="entry name" value="Sigma70_r2"/>
    <property type="match status" value="1"/>
</dbReference>
<organism evidence="7 8">
    <name type="scientific">Prolixibacter bellariivorans</name>
    <dbReference type="NCBI Taxonomy" id="314319"/>
    <lineage>
        <taxon>Bacteria</taxon>
        <taxon>Pseudomonadati</taxon>
        <taxon>Bacteroidota</taxon>
        <taxon>Bacteroidia</taxon>
        <taxon>Marinilabiliales</taxon>
        <taxon>Prolixibacteraceae</taxon>
        <taxon>Prolixibacter</taxon>
    </lineage>
</organism>
<dbReference type="NCBIfam" id="TIGR02937">
    <property type="entry name" value="sigma70-ECF"/>
    <property type="match status" value="1"/>
</dbReference>
<evidence type="ECO:0000259" key="6">
    <source>
        <dbReference type="Pfam" id="PF08281"/>
    </source>
</evidence>
<gene>
    <name evidence="7" type="ORF">PbJCM13498_07290</name>
</gene>
<evidence type="ECO:0000259" key="5">
    <source>
        <dbReference type="Pfam" id="PF04542"/>
    </source>
</evidence>
<dbReference type="GO" id="GO:0003677">
    <property type="term" value="F:DNA binding"/>
    <property type="evidence" value="ECO:0007669"/>
    <property type="project" value="InterPro"/>
</dbReference>
<feature type="domain" description="RNA polymerase sigma-70 region 2" evidence="5">
    <location>
        <begin position="21"/>
        <end position="88"/>
    </location>
</feature>
<dbReference type="PANTHER" id="PTHR43133">
    <property type="entry name" value="RNA POLYMERASE ECF-TYPE SIGMA FACTO"/>
    <property type="match status" value="1"/>
</dbReference>
<dbReference type="Gene3D" id="1.10.10.10">
    <property type="entry name" value="Winged helix-like DNA-binding domain superfamily/Winged helix DNA-binding domain"/>
    <property type="match status" value="1"/>
</dbReference>
<dbReference type="InterPro" id="IPR007627">
    <property type="entry name" value="RNA_pol_sigma70_r2"/>
</dbReference>
<proteinExistence type="inferred from homology"/>
<keyword evidence="4" id="KW-0804">Transcription</keyword>
<feature type="domain" description="RNA polymerase sigma factor 70 region 4 type 2" evidence="6">
    <location>
        <begin position="123"/>
        <end position="173"/>
    </location>
</feature>
<dbReference type="CDD" id="cd06171">
    <property type="entry name" value="Sigma70_r4"/>
    <property type="match status" value="1"/>
</dbReference>
<evidence type="ECO:0000313" key="7">
    <source>
        <dbReference type="EMBL" id="GET31866.1"/>
    </source>
</evidence>
<comment type="similarity">
    <text evidence="1">Belongs to the sigma-70 factor family. ECF subfamily.</text>
</comment>
<accession>A0A5M4AWA8</accession>
<dbReference type="GO" id="GO:0016987">
    <property type="term" value="F:sigma factor activity"/>
    <property type="evidence" value="ECO:0007669"/>
    <property type="project" value="UniProtKB-KW"/>
</dbReference>
<keyword evidence="3" id="KW-0731">Sigma factor</keyword>
<dbReference type="InterPro" id="IPR039425">
    <property type="entry name" value="RNA_pol_sigma-70-like"/>
</dbReference>
<dbReference type="PANTHER" id="PTHR43133:SF51">
    <property type="entry name" value="RNA POLYMERASE SIGMA FACTOR"/>
    <property type="match status" value="1"/>
</dbReference>
<keyword evidence="2" id="KW-0805">Transcription regulation</keyword>
<dbReference type="RefSeq" id="WP_025863535.1">
    <property type="nucleotide sequence ID" value="NZ_BLAX01000001.1"/>
</dbReference>
<dbReference type="SUPFAM" id="SSF88659">
    <property type="entry name" value="Sigma3 and sigma4 domains of RNA polymerase sigma factors"/>
    <property type="match status" value="1"/>
</dbReference>
<dbReference type="InterPro" id="IPR013249">
    <property type="entry name" value="RNA_pol_sigma70_r4_t2"/>
</dbReference>
<dbReference type="Gene3D" id="1.10.1740.10">
    <property type="match status" value="1"/>
</dbReference>
<comment type="caution">
    <text evidence="7">The sequence shown here is derived from an EMBL/GenBank/DDBJ whole genome shotgun (WGS) entry which is preliminary data.</text>
</comment>
<evidence type="ECO:0000313" key="8">
    <source>
        <dbReference type="Proteomes" id="UP000391834"/>
    </source>
</evidence>
<dbReference type="InterPro" id="IPR036388">
    <property type="entry name" value="WH-like_DNA-bd_sf"/>
</dbReference>
<dbReference type="Pfam" id="PF08281">
    <property type="entry name" value="Sigma70_r4_2"/>
    <property type="match status" value="1"/>
</dbReference>
<sequence length="193" mass="22872">MNDHDIVKQVINGNENAFRFLVQKHQRLVWHVVWRMVGRPDEIEDICQDVFMKVYKNIPRFRNESKLSTWIASIAWNTCSDYLKKHKRDRLDLSETIPVKAELAMTDDSTWRTIHENDMKAVVRKSIDKLPLQYRTVLTLYHLEEFSYSEIEEITGMPEGTVKSYLNRARKQLKEILEHSLPGEAPVFHRMES</sequence>
<reference evidence="7 8" key="1">
    <citation type="submission" date="2019-10" db="EMBL/GenBank/DDBJ databases">
        <title>Prolixibacter strains distinguished by the presence of nitrate reductase genes were adept at nitrate-dependent anaerobic corrosion of metallic iron and carbon steel.</title>
        <authorList>
            <person name="Iino T."/>
            <person name="Shono N."/>
            <person name="Ito K."/>
            <person name="Nakamura R."/>
            <person name="Sueoka K."/>
            <person name="Harayama S."/>
            <person name="Ohkuma M."/>
        </authorList>
    </citation>
    <scope>NUCLEOTIDE SEQUENCE [LARGE SCALE GENOMIC DNA]</scope>
    <source>
        <strain evidence="7 8">JCM 13498</strain>
    </source>
</reference>
<dbReference type="Proteomes" id="UP000391834">
    <property type="component" value="Unassembled WGS sequence"/>
</dbReference>
<dbReference type="GO" id="GO:0006352">
    <property type="term" value="P:DNA-templated transcription initiation"/>
    <property type="evidence" value="ECO:0007669"/>
    <property type="project" value="InterPro"/>
</dbReference>
<dbReference type="AlphaFoldDB" id="A0A5M4AWA8"/>
<dbReference type="InterPro" id="IPR013324">
    <property type="entry name" value="RNA_pol_sigma_r3/r4-like"/>
</dbReference>
<evidence type="ECO:0000256" key="4">
    <source>
        <dbReference type="ARBA" id="ARBA00023163"/>
    </source>
</evidence>
<evidence type="ECO:0000256" key="3">
    <source>
        <dbReference type="ARBA" id="ARBA00023082"/>
    </source>
</evidence>
<dbReference type="InterPro" id="IPR014284">
    <property type="entry name" value="RNA_pol_sigma-70_dom"/>
</dbReference>
<dbReference type="InterPro" id="IPR013325">
    <property type="entry name" value="RNA_pol_sigma_r2"/>
</dbReference>
<dbReference type="EMBL" id="BLAX01000001">
    <property type="protein sequence ID" value="GET31866.1"/>
    <property type="molecule type" value="Genomic_DNA"/>
</dbReference>
<dbReference type="OrthoDB" id="1056775at2"/>
<evidence type="ECO:0000256" key="1">
    <source>
        <dbReference type="ARBA" id="ARBA00010641"/>
    </source>
</evidence>
<name>A0A5M4AWA8_9BACT</name>